<proteinExistence type="inferred from homology"/>
<organism evidence="7 8">
    <name type="scientific">Hibiscus sabdariffa</name>
    <name type="common">roselle</name>
    <dbReference type="NCBI Taxonomy" id="183260"/>
    <lineage>
        <taxon>Eukaryota</taxon>
        <taxon>Viridiplantae</taxon>
        <taxon>Streptophyta</taxon>
        <taxon>Embryophyta</taxon>
        <taxon>Tracheophyta</taxon>
        <taxon>Spermatophyta</taxon>
        <taxon>Magnoliopsida</taxon>
        <taxon>eudicotyledons</taxon>
        <taxon>Gunneridae</taxon>
        <taxon>Pentapetalae</taxon>
        <taxon>rosids</taxon>
        <taxon>malvids</taxon>
        <taxon>Malvales</taxon>
        <taxon>Malvaceae</taxon>
        <taxon>Malvoideae</taxon>
        <taxon>Hibiscus</taxon>
    </lineage>
</organism>
<evidence type="ECO:0000256" key="5">
    <source>
        <dbReference type="SAM" id="MobiDB-lite"/>
    </source>
</evidence>
<evidence type="ECO:0000256" key="2">
    <source>
        <dbReference type="ARBA" id="ARBA00023157"/>
    </source>
</evidence>
<evidence type="ECO:0000256" key="1">
    <source>
        <dbReference type="ARBA" id="ARBA00023015"/>
    </source>
</evidence>
<dbReference type="PANTHER" id="PTHR31636">
    <property type="entry name" value="OSJNBA0084A10.13 PROTEIN-RELATED"/>
    <property type="match status" value="1"/>
</dbReference>
<dbReference type="InterPro" id="IPR036249">
    <property type="entry name" value="Thioredoxin-like_sf"/>
</dbReference>
<dbReference type="InterPro" id="IPR005202">
    <property type="entry name" value="TF_GRAS"/>
</dbReference>
<keyword evidence="8" id="KW-1185">Reference proteome</keyword>
<comment type="similarity">
    <text evidence="4">Belongs to the GRAS family.</text>
</comment>
<evidence type="ECO:0000313" key="8">
    <source>
        <dbReference type="Proteomes" id="UP001472677"/>
    </source>
</evidence>
<dbReference type="PROSITE" id="PS00194">
    <property type="entry name" value="THIOREDOXIN_1"/>
    <property type="match status" value="1"/>
</dbReference>
<sequence length="788" mass="87517">MSLVRSVEPAITACRNTKVCPVQGRGDSSGLSTQMFGADKHKPAYVTDAYSRESYEKYFDEPPSEELSSEVSGSPFCPQDVSSNQIRDADADKMKLMLQELERDLLADNDVGVEDMFGAGLNMEIDGEWSGPIRTESIHESPKESSSSDSNFSSISGRQELSHVSSRTPKQMLIECAAVLAEGNIEVASAAINELRQLVSVQGDPPQRIAAYMVEGLAARVAASGKYLYKALKCKEPPSSDRLAAMQILFEVCPCFKFGFMAANGAIIEAFKDEKRVHVVDFDINQGSQYITLIQSIGKLPGKPPHLRLTGVDDPESVQRLNGGLEIIGLRLEKLAELLGVSFEFHAVASRTSLVTPSMLDCRPGEALVVNFAFQLHHMPDESVSTINQRDQLLQMVKTLNPKLVTVVEQDVNTNTSPFFPRFIEAYSYYSAVFESLDATLPRESQDRMNVERQCLARDIVNIVACEGEERIERYEVAGKWRARMTMAGFTSCPMSPNVIDMIRKLIREYCDSYKLQDDLGALHFGWEGKSLIVASAWSTQIMTSHVLLEKPTGGLICPTQQKGQPMRPTFCKCLMDEKFVGENHTPVRSHIFNIQHPCKTPREELKMALENCFQLSSVCNTRATVMQSYHCRFSSVEKIHLPTFRGLNKPNLSSSSSFTHSFNGRCQKSRLICKAREAVDQVEAVTEANWGELVVGSETPVLVEFWAPWCGPCRMIEPVIAELAKEYAGKIACYKLNTDESPNIATQYGIRSIPTMLFFKNGEKKESIIGAVPKSTLATSIDKYVDG</sequence>
<feature type="domain" description="Thioredoxin" evidence="6">
    <location>
        <begin position="674"/>
        <end position="787"/>
    </location>
</feature>
<keyword evidence="3" id="KW-0804">Transcription</keyword>
<dbReference type="SUPFAM" id="SSF52833">
    <property type="entry name" value="Thioredoxin-like"/>
    <property type="match status" value="1"/>
</dbReference>
<feature type="region of interest" description="Disordered" evidence="5">
    <location>
        <begin position="128"/>
        <end position="164"/>
    </location>
</feature>
<dbReference type="Proteomes" id="UP001472677">
    <property type="component" value="Unassembled WGS sequence"/>
</dbReference>
<evidence type="ECO:0000313" key="7">
    <source>
        <dbReference type="EMBL" id="KAK8552322.1"/>
    </source>
</evidence>
<dbReference type="PROSITE" id="PS50985">
    <property type="entry name" value="GRAS"/>
    <property type="match status" value="1"/>
</dbReference>
<dbReference type="PRINTS" id="PR00421">
    <property type="entry name" value="THIOREDOXIN"/>
</dbReference>
<dbReference type="NCBIfam" id="TIGR01068">
    <property type="entry name" value="thioredoxin"/>
    <property type="match status" value="1"/>
</dbReference>
<dbReference type="Pfam" id="PF03514">
    <property type="entry name" value="GRAS"/>
    <property type="match status" value="1"/>
</dbReference>
<dbReference type="InterPro" id="IPR017937">
    <property type="entry name" value="Thioredoxin_CS"/>
</dbReference>
<feature type="region of interest" description="Leucine repeat II (LRII)" evidence="4">
    <location>
        <begin position="327"/>
        <end position="359"/>
    </location>
</feature>
<evidence type="ECO:0000256" key="4">
    <source>
        <dbReference type="PROSITE-ProRule" id="PRU01191"/>
    </source>
</evidence>
<feature type="region of interest" description="SAW" evidence="4">
    <location>
        <begin position="465"/>
        <end position="539"/>
    </location>
</feature>
<dbReference type="CDD" id="cd02947">
    <property type="entry name" value="TRX_family"/>
    <property type="match status" value="1"/>
</dbReference>
<dbReference type="InterPro" id="IPR005746">
    <property type="entry name" value="Thioredoxin"/>
</dbReference>
<feature type="region of interest" description="Leucine repeat I (LRI)" evidence="4">
    <location>
        <begin position="167"/>
        <end position="227"/>
    </location>
</feature>
<dbReference type="Gene3D" id="3.40.30.10">
    <property type="entry name" value="Glutaredoxin"/>
    <property type="match status" value="1"/>
</dbReference>
<feature type="region of interest" description="Disordered" evidence="5">
    <location>
        <begin position="62"/>
        <end position="83"/>
    </location>
</feature>
<comment type="caution">
    <text evidence="7">The sequence shown here is derived from an EMBL/GenBank/DDBJ whole genome shotgun (WGS) entry which is preliminary data.</text>
</comment>
<accession>A0ABR2E8Q5</accession>
<evidence type="ECO:0000256" key="3">
    <source>
        <dbReference type="ARBA" id="ARBA00023163"/>
    </source>
</evidence>
<comment type="caution">
    <text evidence="4">Lacks conserved residue(s) required for the propagation of feature annotation.</text>
</comment>
<keyword evidence="1" id="KW-0805">Transcription regulation</keyword>
<dbReference type="EMBL" id="JBBPBM010000020">
    <property type="protein sequence ID" value="KAK8552322.1"/>
    <property type="molecule type" value="Genomic_DNA"/>
</dbReference>
<feature type="region of interest" description="VHIID" evidence="4">
    <location>
        <begin position="246"/>
        <end position="311"/>
    </location>
</feature>
<name>A0ABR2E8Q5_9ROSI</name>
<dbReference type="PROSITE" id="PS51352">
    <property type="entry name" value="THIOREDOXIN_2"/>
    <property type="match status" value="1"/>
</dbReference>
<feature type="compositionally biased region" description="Low complexity" evidence="5">
    <location>
        <begin position="144"/>
        <end position="156"/>
    </location>
</feature>
<protein>
    <recommendedName>
        <fullName evidence="6">Thioredoxin domain-containing protein</fullName>
    </recommendedName>
</protein>
<dbReference type="InterPro" id="IPR013766">
    <property type="entry name" value="Thioredoxin_domain"/>
</dbReference>
<gene>
    <name evidence="7" type="ORF">V6N12_040923</name>
</gene>
<dbReference type="Pfam" id="PF00085">
    <property type="entry name" value="Thioredoxin"/>
    <property type="match status" value="1"/>
</dbReference>
<reference evidence="7 8" key="1">
    <citation type="journal article" date="2024" name="G3 (Bethesda)">
        <title>Genome assembly of Hibiscus sabdariffa L. provides insights into metabolisms of medicinal natural products.</title>
        <authorList>
            <person name="Kim T."/>
        </authorList>
    </citation>
    <scope>NUCLEOTIDE SEQUENCE [LARGE SCALE GENOMIC DNA]</scope>
    <source>
        <strain evidence="7">TK-2024</strain>
        <tissue evidence="7">Old leaves</tissue>
    </source>
</reference>
<keyword evidence="2" id="KW-1015">Disulfide bond</keyword>
<evidence type="ECO:0000259" key="6">
    <source>
        <dbReference type="PROSITE" id="PS51352"/>
    </source>
</evidence>
<feature type="short sequence motif" description="VHIID" evidence="4">
    <location>
        <begin position="277"/>
        <end position="281"/>
    </location>
</feature>